<dbReference type="InterPro" id="IPR053376">
    <property type="entry name" value="Serine_acetyltransferase"/>
</dbReference>
<dbReference type="FunFam" id="2.160.10.10:FF:000007">
    <property type="entry name" value="Serine acetyltransferase"/>
    <property type="match status" value="1"/>
</dbReference>
<organism evidence="10">
    <name type="scientific">Desertifilum tharense IPPAS B-1220</name>
    <dbReference type="NCBI Taxonomy" id="1781255"/>
    <lineage>
        <taxon>Bacteria</taxon>
        <taxon>Bacillati</taxon>
        <taxon>Cyanobacteriota</taxon>
        <taxon>Cyanophyceae</taxon>
        <taxon>Desertifilales</taxon>
        <taxon>Desertifilaceae</taxon>
        <taxon>Desertifilum</taxon>
    </lineage>
</organism>
<dbReference type="Gene3D" id="2.160.10.10">
    <property type="entry name" value="Hexapeptide repeat proteins"/>
    <property type="match status" value="1"/>
</dbReference>
<dbReference type="GO" id="GO:0019344">
    <property type="term" value="P:cysteine biosynthetic process"/>
    <property type="evidence" value="ECO:0007669"/>
    <property type="project" value="UniProtKB-KW"/>
</dbReference>
<dbReference type="Pfam" id="PF00132">
    <property type="entry name" value="Hexapep"/>
    <property type="match status" value="1"/>
</dbReference>
<evidence type="ECO:0000256" key="4">
    <source>
        <dbReference type="ARBA" id="ARBA00018522"/>
    </source>
</evidence>
<dbReference type="GO" id="GO:0043886">
    <property type="term" value="F:structural constituent of carboxysome shell"/>
    <property type="evidence" value="ECO:0007669"/>
    <property type="project" value="UniProtKB-ARBA"/>
</dbReference>
<dbReference type="Gene3D" id="1.10.3130.10">
    <property type="entry name" value="serine acetyltransferase, domain 1"/>
    <property type="match status" value="1"/>
</dbReference>
<dbReference type="CDD" id="cd03354">
    <property type="entry name" value="LbH_SAT"/>
    <property type="match status" value="1"/>
</dbReference>
<dbReference type="AlphaFoldDB" id="A0A1E5QNP4"/>
<name>A0A1E5QNP4_9CYAN</name>
<reference evidence="10" key="1">
    <citation type="submission" date="2016-09" db="EMBL/GenBank/DDBJ databases">
        <title>Draft genome of thermotolerant cyanobacterium Desertifilum sp. strain IPPAS B-1220.</title>
        <authorList>
            <person name="Sinetova M.A."/>
            <person name="Bolakhan K."/>
            <person name="Zayadan B.K."/>
            <person name="Mironov K.S."/>
            <person name="Ustinova V."/>
            <person name="Kupriyanova E.V."/>
            <person name="Sidorov R.A."/>
            <person name="Skrypnik A.N."/>
            <person name="Gogoleva N.E."/>
            <person name="Gogolev Y.V."/>
            <person name="Los D.A."/>
        </authorList>
    </citation>
    <scope>NUCLEOTIDE SEQUENCE [LARGE SCALE GENOMIC DNA]</scope>
    <source>
        <strain evidence="10">IPPAS B-1220</strain>
    </source>
</reference>
<gene>
    <name evidence="10" type="ORF">BH720_05240</name>
</gene>
<evidence type="ECO:0000256" key="9">
    <source>
        <dbReference type="ARBA" id="ARBA00049486"/>
    </source>
</evidence>
<keyword evidence="6 10" id="KW-0808">Transferase</keyword>
<comment type="caution">
    <text evidence="10">The sequence shown here is derived from an EMBL/GenBank/DDBJ whole genome shotgun (WGS) entry which is preliminary data.</text>
</comment>
<dbReference type="PANTHER" id="PTHR42811">
    <property type="entry name" value="SERINE ACETYLTRANSFERASE"/>
    <property type="match status" value="1"/>
</dbReference>
<dbReference type="EC" id="2.3.1.30" evidence="3"/>
<dbReference type="SUPFAM" id="SSF51161">
    <property type="entry name" value="Trimeric LpxA-like enzymes"/>
    <property type="match status" value="1"/>
</dbReference>
<keyword evidence="5" id="KW-0028">Amino-acid biosynthesis</keyword>
<dbReference type="GO" id="GO:0170033">
    <property type="term" value="P:L-amino acid metabolic process"/>
    <property type="evidence" value="ECO:0007669"/>
    <property type="project" value="UniProtKB-ARBA"/>
</dbReference>
<dbReference type="STRING" id="1781255.BH720_05240"/>
<protein>
    <recommendedName>
        <fullName evidence="4">Serine acetyltransferase</fullName>
        <ecNumber evidence="3">2.3.1.30</ecNumber>
    </recommendedName>
</protein>
<evidence type="ECO:0000256" key="6">
    <source>
        <dbReference type="ARBA" id="ARBA00022679"/>
    </source>
</evidence>
<evidence type="ECO:0000313" key="10">
    <source>
        <dbReference type="EMBL" id="OEJ76292.1"/>
    </source>
</evidence>
<sequence>MRHHPYSPEKGLEQVFFSSGWHALILHRIAHQFRGWKIPILPRLISQFNRLFTGVEIHPGAKIGSGVLIVHGLGVVIGETAVVGEGSIIYQDVTLGGTGKETAKRHPTLGKNVVVEPGAKVLGNICIGNDVRIGAGAIVLRNAPERSIVVGIPGRIIYRKLEGEDAFEEQSQPDLEAQVIQVLFERIKSLETQVEQIKNTTHLVDSRLELISCIPRDSSNSLVTDFLDGAGI</sequence>
<comment type="similarity">
    <text evidence="2">Belongs to the transferase hexapeptide repeat family.</text>
</comment>
<dbReference type="NCBIfam" id="NF041874">
    <property type="entry name" value="EPS_EpsC"/>
    <property type="match status" value="1"/>
</dbReference>
<dbReference type="InterPro" id="IPR001451">
    <property type="entry name" value="Hexapep"/>
</dbReference>
<evidence type="ECO:0000256" key="5">
    <source>
        <dbReference type="ARBA" id="ARBA00022605"/>
    </source>
</evidence>
<comment type="pathway">
    <text evidence="1">Amino-acid biosynthesis; L-cysteine biosynthesis; L-cysteine from L-serine: step 1/2.</text>
</comment>
<evidence type="ECO:0000256" key="7">
    <source>
        <dbReference type="ARBA" id="ARBA00023192"/>
    </source>
</evidence>
<evidence type="ECO:0000256" key="8">
    <source>
        <dbReference type="ARBA" id="ARBA00023315"/>
    </source>
</evidence>
<dbReference type="InterPro" id="IPR042122">
    <property type="entry name" value="Ser_AcTrfase_N_sf"/>
</dbReference>
<dbReference type="InterPro" id="IPR045304">
    <property type="entry name" value="LbH_SAT"/>
</dbReference>
<comment type="catalytic activity">
    <reaction evidence="9">
        <text>L-serine + acetyl-CoA = O-acetyl-L-serine + CoA</text>
        <dbReference type="Rhea" id="RHEA:24560"/>
        <dbReference type="ChEBI" id="CHEBI:33384"/>
        <dbReference type="ChEBI" id="CHEBI:57287"/>
        <dbReference type="ChEBI" id="CHEBI:57288"/>
        <dbReference type="ChEBI" id="CHEBI:58340"/>
        <dbReference type="EC" id="2.3.1.30"/>
    </reaction>
</comment>
<dbReference type="GO" id="GO:0170039">
    <property type="term" value="P:proteinogenic amino acid metabolic process"/>
    <property type="evidence" value="ECO:0007669"/>
    <property type="project" value="UniProtKB-ARBA"/>
</dbReference>
<accession>A0A1E5QNP4</accession>
<dbReference type="InterPro" id="IPR011004">
    <property type="entry name" value="Trimer_LpxA-like_sf"/>
</dbReference>
<keyword evidence="8" id="KW-0012">Acyltransferase</keyword>
<evidence type="ECO:0000256" key="3">
    <source>
        <dbReference type="ARBA" id="ARBA00013266"/>
    </source>
</evidence>
<proteinExistence type="inferred from homology"/>
<evidence type="ECO:0000256" key="2">
    <source>
        <dbReference type="ARBA" id="ARBA00007274"/>
    </source>
</evidence>
<keyword evidence="7" id="KW-0198">Cysteine biosynthesis</keyword>
<evidence type="ECO:0000256" key="1">
    <source>
        <dbReference type="ARBA" id="ARBA00004876"/>
    </source>
</evidence>
<dbReference type="GO" id="GO:0031470">
    <property type="term" value="C:carboxysome"/>
    <property type="evidence" value="ECO:0007669"/>
    <property type="project" value="UniProtKB-ARBA"/>
</dbReference>
<dbReference type="EMBL" id="MJGC01000040">
    <property type="protein sequence ID" value="OEJ76292.1"/>
    <property type="molecule type" value="Genomic_DNA"/>
</dbReference>
<dbReference type="GO" id="GO:0009001">
    <property type="term" value="F:serine O-acetyltransferase activity"/>
    <property type="evidence" value="ECO:0007669"/>
    <property type="project" value="UniProtKB-EC"/>
</dbReference>